<protein>
    <submittedName>
        <fullName evidence="2">Class I glutamine amidotransferase-like protein</fullName>
    </submittedName>
</protein>
<reference evidence="1 3" key="1">
    <citation type="journal article" date="2013" name="Curr. Biol.">
        <title>Shared signatures of parasitism and phylogenomics unite Cryptomycota and microsporidia.</title>
        <authorList>
            <person name="James T.Y."/>
            <person name="Pelin A."/>
            <person name="Bonen L."/>
            <person name="Ahrendt S."/>
            <person name="Sain D."/>
            <person name="Corradi N."/>
            <person name="Stajich J.E."/>
        </authorList>
    </citation>
    <scope>NUCLEOTIDE SEQUENCE [LARGE SCALE GENOMIC DNA]</scope>
    <source>
        <strain evidence="1">CSF55</strain>
        <strain evidence="1">CSF55</strain>
    </source>
</reference>
<dbReference type="InterPro" id="IPR029062">
    <property type="entry name" value="Class_I_gatase-like"/>
</dbReference>
<gene>
    <name evidence="1" type="ORF">O9G_003003</name>
    <name evidence="2" type="ORF">ROZALSC1DRAFT_30154</name>
</gene>
<dbReference type="Proteomes" id="UP000281549">
    <property type="component" value="Unassembled WGS sequence"/>
</dbReference>
<evidence type="ECO:0000313" key="3">
    <source>
        <dbReference type="Proteomes" id="UP000030755"/>
    </source>
</evidence>
<name>A0A075AVJ3_ROZAC</name>
<evidence type="ECO:0000313" key="2">
    <source>
        <dbReference type="EMBL" id="RKP18116.1"/>
    </source>
</evidence>
<dbReference type="Proteomes" id="UP000030755">
    <property type="component" value="Unassembled WGS sequence"/>
</dbReference>
<reference evidence="4" key="2">
    <citation type="journal article" date="2018" name="Nat. Microbiol.">
        <title>Leveraging single-cell genomics to expand the fungal tree of life.</title>
        <authorList>
            <person name="Ahrendt S.R."/>
            <person name="Quandt C.A."/>
            <person name="Ciobanu D."/>
            <person name="Clum A."/>
            <person name="Salamov A."/>
            <person name="Andreopoulos B."/>
            <person name="Cheng J.F."/>
            <person name="Woyke T."/>
            <person name="Pelin A."/>
            <person name="Henrissat B."/>
            <person name="Reynolds N.K."/>
            <person name="Benny G.L."/>
            <person name="Smith M.E."/>
            <person name="James T.Y."/>
            <person name="Grigoriev I.V."/>
        </authorList>
    </citation>
    <scope>NUCLEOTIDE SEQUENCE [LARGE SCALE GENOMIC DNA]</scope>
    <source>
        <strain evidence="4">CSF55</strain>
    </source>
</reference>
<dbReference type="STRING" id="988480.A0A075AVJ3"/>
<organism evidence="1 3">
    <name type="scientific">Rozella allomycis (strain CSF55)</name>
    <dbReference type="NCBI Taxonomy" id="988480"/>
    <lineage>
        <taxon>Eukaryota</taxon>
        <taxon>Fungi</taxon>
        <taxon>Fungi incertae sedis</taxon>
        <taxon>Cryptomycota</taxon>
        <taxon>Cryptomycota incertae sedis</taxon>
        <taxon>Rozella</taxon>
    </lineage>
</organism>
<keyword evidence="3" id="KW-1185">Reference proteome</keyword>
<dbReference type="SUPFAM" id="SSF52317">
    <property type="entry name" value="Class I glutamine amidotransferase-like"/>
    <property type="match status" value="1"/>
</dbReference>
<dbReference type="HOGENOM" id="CLU_070319_1_1_1"/>
<sequence>MTRSLNKIVIVLTTVTDMKSGSSMNKQPTTGFNAVEAGYSWKSLRQLEKQYNMEIVFASPRGGECMMSPKSSEEAKRDFELKEFLESRQVWYENNGVIGAIAQGSIGLVNMKNPRSGEPFLKNRKITCMTSDEEKKLNEDIPFYVEEKLEELGAKLETQSPYQPNVVIEENRLVSGQNPPSARQFGERLRELIMNIKK</sequence>
<dbReference type="Gene3D" id="3.40.50.880">
    <property type="match status" value="2"/>
</dbReference>
<dbReference type="OrthoDB" id="543156at2759"/>
<evidence type="ECO:0000313" key="4">
    <source>
        <dbReference type="Proteomes" id="UP000281549"/>
    </source>
</evidence>
<dbReference type="GO" id="GO:0016740">
    <property type="term" value="F:transferase activity"/>
    <property type="evidence" value="ECO:0007669"/>
    <property type="project" value="UniProtKB-KW"/>
</dbReference>
<evidence type="ECO:0000313" key="1">
    <source>
        <dbReference type="EMBL" id="EPZ34283.1"/>
    </source>
</evidence>
<accession>A0A075AVJ3</accession>
<dbReference type="AlphaFoldDB" id="A0A075AVJ3"/>
<proteinExistence type="predicted"/>
<keyword evidence="2" id="KW-0315">Glutamine amidotransferase</keyword>
<reference evidence="2" key="3">
    <citation type="submission" date="2018-08" db="EMBL/GenBank/DDBJ databases">
        <title>Leveraging single-cell genomics to expand the Fungal Tree of Life.</title>
        <authorList>
            <consortium name="DOE Joint Genome Institute"/>
            <person name="Ahrendt S.R."/>
            <person name="Quandt C.A."/>
            <person name="Ciobanu D."/>
            <person name="Clum A."/>
            <person name="Salamov A."/>
            <person name="Andreopoulos B."/>
            <person name="Cheng J.-F."/>
            <person name="Woyke T."/>
            <person name="Pelin A."/>
            <person name="Henrissat B."/>
            <person name="Reynolds N."/>
            <person name="Benny G.L."/>
            <person name="Smith M.E."/>
            <person name="James T.Y."/>
            <person name="Grigoriev I.V."/>
        </authorList>
    </citation>
    <scope>NUCLEOTIDE SEQUENCE</scope>
    <source>
        <strain evidence="2">CSF55</strain>
    </source>
</reference>
<keyword evidence="2" id="KW-0808">Transferase</keyword>
<dbReference type="EMBL" id="KE560966">
    <property type="protein sequence ID" value="EPZ34283.1"/>
    <property type="molecule type" value="Genomic_DNA"/>
</dbReference>
<dbReference type="EMBL" id="ML005556">
    <property type="protein sequence ID" value="RKP18116.1"/>
    <property type="molecule type" value="Genomic_DNA"/>
</dbReference>